<comment type="similarity">
    <text evidence="2">Belongs to the threonine aldolase family.</text>
</comment>
<dbReference type="EMBL" id="VHSG01000038">
    <property type="protein sequence ID" value="TQV66919.1"/>
    <property type="molecule type" value="Genomic_DNA"/>
</dbReference>
<keyword evidence="5" id="KW-0456">Lyase</keyword>
<accession>A0A545SPM1</accession>
<dbReference type="InterPro" id="IPR015422">
    <property type="entry name" value="PyrdxlP-dep_Trfase_small"/>
</dbReference>
<evidence type="ECO:0000256" key="6">
    <source>
        <dbReference type="PIRSR" id="PIRSR017617-1"/>
    </source>
</evidence>
<keyword evidence="4" id="KW-0663">Pyridoxal phosphate</keyword>
<dbReference type="GO" id="GO:0006567">
    <property type="term" value="P:L-threonine catabolic process"/>
    <property type="evidence" value="ECO:0007669"/>
    <property type="project" value="TreeGrafter"/>
</dbReference>
<dbReference type="SUPFAM" id="SSF53383">
    <property type="entry name" value="PLP-dependent transferases"/>
    <property type="match status" value="1"/>
</dbReference>
<dbReference type="PANTHER" id="PTHR48097:SF9">
    <property type="entry name" value="L-THREONINE ALDOLASE"/>
    <property type="match status" value="1"/>
</dbReference>
<dbReference type="PIRSF" id="PIRSF017617">
    <property type="entry name" value="Thr_aldolase"/>
    <property type="match status" value="1"/>
</dbReference>
<dbReference type="Gene3D" id="3.90.1150.10">
    <property type="entry name" value="Aspartate Aminotransferase, domain 1"/>
    <property type="match status" value="1"/>
</dbReference>
<dbReference type="InterPro" id="IPR015421">
    <property type="entry name" value="PyrdxlP-dep_Trfase_major"/>
</dbReference>
<dbReference type="GO" id="GO:0005829">
    <property type="term" value="C:cytosol"/>
    <property type="evidence" value="ECO:0007669"/>
    <property type="project" value="TreeGrafter"/>
</dbReference>
<evidence type="ECO:0000313" key="8">
    <source>
        <dbReference type="EMBL" id="TQV66919.1"/>
    </source>
</evidence>
<name>A0A545SPM1_9GAMM</name>
<comment type="caution">
    <text evidence="8">The sequence shown here is derived from an EMBL/GenBank/DDBJ whole genome shotgun (WGS) entry which is preliminary data.</text>
</comment>
<sequence length="341" mass="36543">MIDIRSDTVTRPTPALLEAMMQAQVGDDVFGEDPTVNALQDKAAALFGMEAALFCPSGTMTNQIGIKVHTRPGDEVICSEQAHIYLFEGGGIAANAGASVRLLAGQNGFFDAAQVRQNINARDDSHHAWSRLVAVENTVNRGGGGCWALAELSRIRALCKDTGLALHLDGARLFNALVARGESPPQHGCLFDTISICLSKGLGAPAGSLLLGSKAQIARAHRYRKAMGGGMRQAGYLAAAGLYALDHHVERLAEDHANARAVGEALAAQPYVEQLYPVETNIVVFTLRPPLSAQAYLAYLQNHDVQALSFDSQTVRFVFHLDVSNTAVDRLLTVIGGFRQR</sequence>
<evidence type="ECO:0000256" key="5">
    <source>
        <dbReference type="ARBA" id="ARBA00023239"/>
    </source>
</evidence>
<reference evidence="8 9" key="1">
    <citation type="submission" date="2019-06" db="EMBL/GenBank/DDBJ databases">
        <title>Whole genome sequence for Cellvibrionaceae sp. R142.</title>
        <authorList>
            <person name="Wang G."/>
        </authorList>
    </citation>
    <scope>NUCLEOTIDE SEQUENCE [LARGE SCALE GENOMIC DNA]</scope>
    <source>
        <strain evidence="8 9">R142</strain>
    </source>
</reference>
<dbReference type="AlphaFoldDB" id="A0A545SPM1"/>
<dbReference type="FunFam" id="3.40.640.10:FF:000030">
    <property type="entry name" value="Low-specificity L-threonine aldolase"/>
    <property type="match status" value="1"/>
</dbReference>
<dbReference type="NCBIfam" id="NF041359">
    <property type="entry name" value="GntG_guanitoxin"/>
    <property type="match status" value="1"/>
</dbReference>
<comment type="subunit">
    <text evidence="3">Homotetramer.</text>
</comment>
<proteinExistence type="inferred from homology"/>
<dbReference type="InterPro" id="IPR015424">
    <property type="entry name" value="PyrdxlP-dep_Trfase"/>
</dbReference>
<dbReference type="RefSeq" id="WP_142929981.1">
    <property type="nucleotide sequence ID" value="NZ_ML660114.1"/>
</dbReference>
<evidence type="ECO:0000256" key="2">
    <source>
        <dbReference type="ARBA" id="ARBA00006966"/>
    </source>
</evidence>
<comment type="cofactor">
    <cofactor evidence="1">
        <name>pyridoxal 5'-phosphate</name>
        <dbReference type="ChEBI" id="CHEBI:597326"/>
    </cofactor>
</comment>
<keyword evidence="9" id="KW-1185">Reference proteome</keyword>
<gene>
    <name evidence="8" type="ORF">FKG94_26560</name>
</gene>
<evidence type="ECO:0000313" key="9">
    <source>
        <dbReference type="Proteomes" id="UP000319732"/>
    </source>
</evidence>
<dbReference type="GO" id="GO:0006545">
    <property type="term" value="P:glycine biosynthetic process"/>
    <property type="evidence" value="ECO:0007669"/>
    <property type="project" value="TreeGrafter"/>
</dbReference>
<organism evidence="8 9">
    <name type="scientific">Exilibacterium tricleocarpae</name>
    <dbReference type="NCBI Taxonomy" id="2591008"/>
    <lineage>
        <taxon>Bacteria</taxon>
        <taxon>Pseudomonadati</taxon>
        <taxon>Pseudomonadota</taxon>
        <taxon>Gammaproteobacteria</taxon>
        <taxon>Cellvibrionales</taxon>
        <taxon>Cellvibrionaceae</taxon>
        <taxon>Exilibacterium</taxon>
    </lineage>
</organism>
<dbReference type="InterPro" id="IPR023603">
    <property type="entry name" value="Low_specificity_L-TA-like"/>
</dbReference>
<evidence type="ECO:0000256" key="1">
    <source>
        <dbReference type="ARBA" id="ARBA00001933"/>
    </source>
</evidence>
<evidence type="ECO:0000256" key="3">
    <source>
        <dbReference type="ARBA" id="ARBA00011881"/>
    </source>
</evidence>
<feature type="modified residue" description="N6-(pyridoxal phosphate)lysine" evidence="6">
    <location>
        <position position="200"/>
    </location>
</feature>
<evidence type="ECO:0000259" key="7">
    <source>
        <dbReference type="Pfam" id="PF01212"/>
    </source>
</evidence>
<dbReference type="Proteomes" id="UP000319732">
    <property type="component" value="Unassembled WGS sequence"/>
</dbReference>
<dbReference type="OrthoDB" id="9774495at2"/>
<dbReference type="Pfam" id="PF01212">
    <property type="entry name" value="Beta_elim_lyase"/>
    <property type="match status" value="1"/>
</dbReference>
<dbReference type="PANTHER" id="PTHR48097">
    <property type="entry name" value="L-THREONINE ALDOLASE-RELATED"/>
    <property type="match status" value="1"/>
</dbReference>
<dbReference type="GO" id="GO:0008732">
    <property type="term" value="F:L-allo-threonine aldolase activity"/>
    <property type="evidence" value="ECO:0007669"/>
    <property type="project" value="TreeGrafter"/>
</dbReference>
<evidence type="ECO:0000256" key="4">
    <source>
        <dbReference type="ARBA" id="ARBA00022898"/>
    </source>
</evidence>
<dbReference type="InterPro" id="IPR001597">
    <property type="entry name" value="ArAA_b-elim_lyase/Thr_aldolase"/>
</dbReference>
<feature type="domain" description="Aromatic amino acid beta-eliminating lyase/threonine aldolase" evidence="7">
    <location>
        <begin position="3"/>
        <end position="285"/>
    </location>
</feature>
<protein>
    <submittedName>
        <fullName evidence="8">Threonine aldolase</fullName>
    </submittedName>
</protein>
<dbReference type="Gene3D" id="3.40.640.10">
    <property type="entry name" value="Type I PLP-dependent aspartate aminotransferase-like (Major domain)"/>
    <property type="match status" value="1"/>
</dbReference>